<organism evidence="3 4">
    <name type="scientific">Agrobacterium burrii</name>
    <dbReference type="NCBI Taxonomy" id="2815339"/>
    <lineage>
        <taxon>Bacteria</taxon>
        <taxon>Pseudomonadati</taxon>
        <taxon>Pseudomonadota</taxon>
        <taxon>Alphaproteobacteria</taxon>
        <taxon>Hyphomicrobiales</taxon>
        <taxon>Rhizobiaceae</taxon>
        <taxon>Rhizobium/Agrobacterium group</taxon>
        <taxon>Agrobacterium</taxon>
        <taxon>Agrobacterium tumefaciens complex</taxon>
    </lineage>
</organism>
<keyword evidence="1" id="KW-1133">Transmembrane helix</keyword>
<feature type="transmembrane region" description="Helical" evidence="1">
    <location>
        <begin position="123"/>
        <end position="144"/>
    </location>
</feature>
<protein>
    <submittedName>
        <fullName evidence="3">Tripartite tricarboxylate transporter TctB family protein</fullName>
    </submittedName>
</protein>
<keyword evidence="1" id="KW-0812">Transmembrane</keyword>
<name>A0ABS3EJW1_9HYPH</name>
<dbReference type="EMBL" id="JAFLNA010000008">
    <property type="protein sequence ID" value="MBO0132247.1"/>
    <property type="molecule type" value="Genomic_DNA"/>
</dbReference>
<proteinExistence type="predicted"/>
<dbReference type="Proteomes" id="UP000664699">
    <property type="component" value="Unassembled WGS sequence"/>
</dbReference>
<feature type="transmembrane region" description="Helical" evidence="1">
    <location>
        <begin position="95"/>
        <end position="116"/>
    </location>
</feature>
<accession>A0ABS3EJW1</accession>
<comment type="caution">
    <text evidence="3">The sequence shown here is derived from an EMBL/GenBank/DDBJ whole genome shotgun (WGS) entry which is preliminary data.</text>
</comment>
<gene>
    <name evidence="3" type="ORF">JZX89_16050</name>
</gene>
<sequence length="150" mass="15214">MKKKEALSSLVVLLIGGTFAASSAFTLDLGTTLKMGPGFFPLVLSCILLAIGGVLLFTSLEGDEKLGIHTVSARSIIAIITAPILFGLVVRGAGFVPAVAATTLSASMASAGLSFLKSAAITVGMTAFCVAVFVYGLGLPVRLIGPWLGV</sequence>
<evidence type="ECO:0000313" key="3">
    <source>
        <dbReference type="EMBL" id="MBO0132247.1"/>
    </source>
</evidence>
<dbReference type="RefSeq" id="WP_207134686.1">
    <property type="nucleotide sequence ID" value="NZ_JAFLNA010000008.1"/>
</dbReference>
<feature type="transmembrane region" description="Helical" evidence="1">
    <location>
        <begin position="39"/>
        <end position="59"/>
    </location>
</feature>
<evidence type="ECO:0000313" key="4">
    <source>
        <dbReference type="Proteomes" id="UP000664699"/>
    </source>
</evidence>
<dbReference type="InterPro" id="IPR009936">
    <property type="entry name" value="DUF1468"/>
</dbReference>
<reference evidence="3 4" key="1">
    <citation type="submission" date="2021-03" db="EMBL/GenBank/DDBJ databases">
        <title>Whole genome sequence of Agrobacterium sp. strain Rnr.</title>
        <authorList>
            <person name="Mafakheri H."/>
            <person name="Taghavi S.M."/>
            <person name="Nemanja K."/>
            <person name="Osdaghi E."/>
        </authorList>
    </citation>
    <scope>NUCLEOTIDE SEQUENCE [LARGE SCALE GENOMIC DNA]</scope>
    <source>
        <strain evidence="3 4">Rnr</strain>
    </source>
</reference>
<dbReference type="Pfam" id="PF07331">
    <property type="entry name" value="TctB"/>
    <property type="match status" value="1"/>
</dbReference>
<feature type="transmembrane region" description="Helical" evidence="1">
    <location>
        <begin position="71"/>
        <end position="89"/>
    </location>
</feature>
<keyword evidence="4" id="KW-1185">Reference proteome</keyword>
<keyword evidence="1" id="KW-0472">Membrane</keyword>
<evidence type="ECO:0000259" key="2">
    <source>
        <dbReference type="Pfam" id="PF07331"/>
    </source>
</evidence>
<evidence type="ECO:0000256" key="1">
    <source>
        <dbReference type="SAM" id="Phobius"/>
    </source>
</evidence>
<feature type="domain" description="DUF1468" evidence="2">
    <location>
        <begin position="8"/>
        <end position="140"/>
    </location>
</feature>